<evidence type="ECO:0000256" key="2">
    <source>
        <dbReference type="ARBA" id="ARBA00004765"/>
    </source>
</evidence>
<dbReference type="Pfam" id="PF19277">
    <property type="entry name" value="GPAT_C"/>
    <property type="match status" value="1"/>
</dbReference>
<dbReference type="UniPathway" id="UPA00557">
    <property type="reaction ID" value="UER00612"/>
</dbReference>
<protein>
    <recommendedName>
        <fullName evidence="4">Glycerol-3-phosphate acyltransferase</fullName>
        <ecNumber evidence="3">2.3.1.15</ecNumber>
    </recommendedName>
</protein>
<dbReference type="EC" id="2.3.1.15" evidence="3"/>
<dbReference type="AlphaFoldDB" id="A0A2M8IZN1"/>
<dbReference type="PANTHER" id="PTHR12563:SF17">
    <property type="entry name" value="DIHYDROXYACETONE PHOSPHATE ACYLTRANSFERASE"/>
    <property type="match status" value="1"/>
</dbReference>
<evidence type="ECO:0000256" key="5">
    <source>
        <dbReference type="ARBA" id="ARBA00048427"/>
    </source>
</evidence>
<comment type="subcellular location">
    <subcellularLocation>
        <location evidence="1">Endomembrane system</location>
        <topology evidence="1">Peripheral membrane protein</topology>
    </subcellularLocation>
</comment>
<dbReference type="SMART" id="SM00563">
    <property type="entry name" value="PlsC"/>
    <property type="match status" value="1"/>
</dbReference>
<accession>A0A2M8IZN1</accession>
<dbReference type="InterPro" id="IPR045520">
    <property type="entry name" value="GPAT/DHAPAT_C"/>
</dbReference>
<keyword evidence="7" id="KW-0012">Acyltransferase</keyword>
<comment type="caution">
    <text evidence="7">The sequence shown here is derived from an EMBL/GenBank/DDBJ whole genome shotgun (WGS) entry which is preliminary data.</text>
</comment>
<organism evidence="7 8">
    <name type="scientific">Pseudooceanicola lipolyticus</name>
    <dbReference type="NCBI Taxonomy" id="2029104"/>
    <lineage>
        <taxon>Bacteria</taxon>
        <taxon>Pseudomonadati</taxon>
        <taxon>Pseudomonadota</taxon>
        <taxon>Alphaproteobacteria</taxon>
        <taxon>Rhodobacterales</taxon>
        <taxon>Paracoccaceae</taxon>
        <taxon>Pseudooceanicola</taxon>
    </lineage>
</organism>
<sequence>MASTVTLPLWLFILILLFAAVTFASHFLFPSVRWFFRRRLERAVSELNQRLDRPIRPFKLARRYDTIQRLSYDPEVMRAVSQHARAEGIPENVAAELSRRYAREIVPSFSASAYFGFAIRAARFLSNALYRVRLGHYDAAGLAAIDPDATVVFVMNHRSNMDYVLVTYLAAERSALSYAVGEWAQVWPLSRLIRAMGAYFIRRRSRNELYRKVLARYVQMATEAGVTQAMFPEGGLSRSGALMPPKLGLLKYIITSSGEDHPDVVFVPVALNYDRVLEDRALIAAAQDPGHRFNAGLGVVARNALGLLWRRLAGRYHRFGYAAVSFGAPVSLRAFADGVAGDPTRPLAQTLMRRIGDIVPILPVPLIAWLILERGAQSQAELERGINQVARQLPDAHIHLPRDSRGYTAETGLRQLTHRGALCEVDGRFAAIPKERPLLEYYASSIRHLMPAELPRDSAGANESAATAGS</sequence>
<evidence type="ECO:0000256" key="3">
    <source>
        <dbReference type="ARBA" id="ARBA00013113"/>
    </source>
</evidence>
<dbReference type="Proteomes" id="UP000231553">
    <property type="component" value="Unassembled WGS sequence"/>
</dbReference>
<dbReference type="SUPFAM" id="SSF69593">
    <property type="entry name" value="Glycerol-3-phosphate (1)-acyltransferase"/>
    <property type="match status" value="1"/>
</dbReference>
<dbReference type="OrthoDB" id="335193at2"/>
<dbReference type="GO" id="GO:0004366">
    <property type="term" value="F:glycerol-3-phosphate O-acyltransferase activity"/>
    <property type="evidence" value="ECO:0007669"/>
    <property type="project" value="UniProtKB-EC"/>
</dbReference>
<reference evidence="7 8" key="1">
    <citation type="journal article" date="2018" name="Int. J. Syst. Evol. Microbiol.">
        <title>Pseudooceanicola lipolyticus sp. nov., a marine alphaproteobacterium, reclassification of Oceanicola flagellatus as Pseudooceanicola flagellatus comb. nov. and emended description of the genus Pseudooceanicola.</title>
        <authorList>
            <person name="Huang M.-M."/>
            <person name="Guo L.-L."/>
            <person name="Wu Y.-H."/>
            <person name="Lai Q.-L."/>
            <person name="Shao Z.-Z."/>
            <person name="Wang C.-S."/>
            <person name="Wu M."/>
            <person name="Xu X.-W."/>
        </authorList>
    </citation>
    <scope>NUCLEOTIDE SEQUENCE [LARGE SCALE GENOMIC DNA]</scope>
    <source>
        <strain evidence="7 8">157</strain>
    </source>
</reference>
<comment type="pathway">
    <text evidence="2">Phospholipid metabolism; CDP-diacylglycerol biosynthesis; CDP-diacylglycerol from sn-glycerol 3-phosphate: step 1/3.</text>
</comment>
<proteinExistence type="predicted"/>
<dbReference type="RefSeq" id="WP_100163177.1">
    <property type="nucleotide sequence ID" value="NZ_PGTB01000062.1"/>
</dbReference>
<dbReference type="GO" id="GO:0012505">
    <property type="term" value="C:endomembrane system"/>
    <property type="evidence" value="ECO:0007669"/>
    <property type="project" value="UniProtKB-SubCell"/>
</dbReference>
<keyword evidence="8" id="KW-1185">Reference proteome</keyword>
<dbReference type="InterPro" id="IPR002123">
    <property type="entry name" value="Plipid/glycerol_acylTrfase"/>
</dbReference>
<evidence type="ECO:0000256" key="4">
    <source>
        <dbReference type="ARBA" id="ARBA00013432"/>
    </source>
</evidence>
<dbReference type="GO" id="GO:0016024">
    <property type="term" value="P:CDP-diacylglycerol biosynthetic process"/>
    <property type="evidence" value="ECO:0007669"/>
    <property type="project" value="UniProtKB-UniPathway"/>
</dbReference>
<evidence type="ECO:0000313" key="7">
    <source>
        <dbReference type="EMBL" id="PJE35982.1"/>
    </source>
</evidence>
<dbReference type="EMBL" id="PGTB01000062">
    <property type="protein sequence ID" value="PJE35982.1"/>
    <property type="molecule type" value="Genomic_DNA"/>
</dbReference>
<dbReference type="Pfam" id="PF01553">
    <property type="entry name" value="Acyltransferase"/>
    <property type="match status" value="1"/>
</dbReference>
<comment type="catalytic activity">
    <reaction evidence="5">
        <text>sn-glycerol 3-phosphate + an acyl-CoA = a 1-acyl-sn-glycero-3-phosphate + CoA</text>
        <dbReference type="Rhea" id="RHEA:15325"/>
        <dbReference type="ChEBI" id="CHEBI:57287"/>
        <dbReference type="ChEBI" id="CHEBI:57597"/>
        <dbReference type="ChEBI" id="CHEBI:57970"/>
        <dbReference type="ChEBI" id="CHEBI:58342"/>
        <dbReference type="EC" id="2.3.1.15"/>
    </reaction>
</comment>
<evidence type="ECO:0000259" key="6">
    <source>
        <dbReference type="SMART" id="SM00563"/>
    </source>
</evidence>
<keyword evidence="7" id="KW-0808">Transferase</keyword>
<gene>
    <name evidence="7" type="ORF">CVM52_14355</name>
</gene>
<evidence type="ECO:0000256" key="1">
    <source>
        <dbReference type="ARBA" id="ARBA00004184"/>
    </source>
</evidence>
<dbReference type="InterPro" id="IPR022284">
    <property type="entry name" value="GPAT/DHAPAT"/>
</dbReference>
<name>A0A2M8IZN1_9RHOB</name>
<dbReference type="PANTHER" id="PTHR12563">
    <property type="entry name" value="GLYCEROL-3-PHOSPHATE ACYLTRANSFERASE"/>
    <property type="match status" value="1"/>
</dbReference>
<evidence type="ECO:0000313" key="8">
    <source>
        <dbReference type="Proteomes" id="UP000231553"/>
    </source>
</evidence>
<feature type="domain" description="Phospholipid/glycerol acyltransferase" evidence="6">
    <location>
        <begin position="151"/>
        <end position="274"/>
    </location>
</feature>